<dbReference type="AlphaFoldDB" id="A0A813T547"/>
<proteinExistence type="predicted"/>
<feature type="non-terminal residue" evidence="1">
    <location>
        <position position="95"/>
    </location>
</feature>
<keyword evidence="3" id="KW-1185">Reference proteome</keyword>
<reference evidence="1" key="1">
    <citation type="submission" date="2021-02" db="EMBL/GenBank/DDBJ databases">
        <authorList>
            <person name="Nowell W R."/>
        </authorList>
    </citation>
    <scope>NUCLEOTIDE SEQUENCE</scope>
</reference>
<protein>
    <submittedName>
        <fullName evidence="1">Uncharacterized protein</fullName>
    </submittedName>
</protein>
<accession>A0A813T547</accession>
<dbReference type="EMBL" id="CAJNOQ010000511">
    <property type="protein sequence ID" value="CAF0809713.1"/>
    <property type="molecule type" value="Genomic_DNA"/>
</dbReference>
<sequence>MMELSTDVVRAKALLGSVENKENKNGVKKQKGVFNKDWLRDPKYSEFLLAVNHDESKARCSACNKDISVHAGGKSDLDKHVYTVKHQDLIKKKQK</sequence>
<comment type="caution">
    <text evidence="1">The sequence shown here is derived from an EMBL/GenBank/DDBJ whole genome shotgun (WGS) entry which is preliminary data.</text>
</comment>
<evidence type="ECO:0000313" key="1">
    <source>
        <dbReference type="EMBL" id="CAF0809713.1"/>
    </source>
</evidence>
<evidence type="ECO:0000313" key="3">
    <source>
        <dbReference type="Proteomes" id="UP000663829"/>
    </source>
</evidence>
<gene>
    <name evidence="1" type="ORF">GPM918_LOCUS3963</name>
    <name evidence="2" type="ORF">SRO942_LOCUS3963</name>
</gene>
<dbReference type="OrthoDB" id="7764169at2759"/>
<dbReference type="EMBL" id="CAJOBC010000511">
    <property type="protein sequence ID" value="CAF3595280.1"/>
    <property type="molecule type" value="Genomic_DNA"/>
</dbReference>
<name>A0A813T547_9BILA</name>
<organism evidence="1 3">
    <name type="scientific">Didymodactylos carnosus</name>
    <dbReference type="NCBI Taxonomy" id="1234261"/>
    <lineage>
        <taxon>Eukaryota</taxon>
        <taxon>Metazoa</taxon>
        <taxon>Spiralia</taxon>
        <taxon>Gnathifera</taxon>
        <taxon>Rotifera</taxon>
        <taxon>Eurotatoria</taxon>
        <taxon>Bdelloidea</taxon>
        <taxon>Philodinida</taxon>
        <taxon>Philodinidae</taxon>
        <taxon>Didymodactylos</taxon>
    </lineage>
</organism>
<dbReference type="Proteomes" id="UP000663829">
    <property type="component" value="Unassembled WGS sequence"/>
</dbReference>
<evidence type="ECO:0000313" key="2">
    <source>
        <dbReference type="EMBL" id="CAF3595280.1"/>
    </source>
</evidence>
<dbReference type="Proteomes" id="UP000681722">
    <property type="component" value="Unassembled WGS sequence"/>
</dbReference>